<evidence type="ECO:0000313" key="3">
    <source>
        <dbReference type="Proteomes" id="UP000253153"/>
    </source>
</evidence>
<dbReference type="Proteomes" id="UP000253153">
    <property type="component" value="Unassembled WGS sequence"/>
</dbReference>
<feature type="region of interest" description="Disordered" evidence="1">
    <location>
        <begin position="1"/>
        <end position="31"/>
    </location>
</feature>
<dbReference type="OrthoDB" id="5326346at2759"/>
<dbReference type="SUPFAM" id="SSF54695">
    <property type="entry name" value="POZ domain"/>
    <property type="match status" value="1"/>
</dbReference>
<protein>
    <submittedName>
        <fullName evidence="2">Uncharacterized protein</fullName>
    </submittedName>
</protein>
<feature type="region of interest" description="Disordered" evidence="1">
    <location>
        <begin position="90"/>
        <end position="129"/>
    </location>
</feature>
<proteinExistence type="predicted"/>
<dbReference type="GeneID" id="41995246"/>
<feature type="compositionally biased region" description="Polar residues" evidence="1">
    <location>
        <begin position="13"/>
        <end position="31"/>
    </location>
</feature>
<reference evidence="2 3" key="1">
    <citation type="submission" date="2018-06" db="EMBL/GenBank/DDBJ databases">
        <title>Fusarium incarnatum-equiseti species complex species 28.</title>
        <authorList>
            <person name="Gardiner D.M."/>
        </authorList>
    </citation>
    <scope>NUCLEOTIDE SEQUENCE [LARGE SCALE GENOMIC DNA]</scope>
    <source>
        <strain evidence="2 3">FIESC_28</strain>
    </source>
</reference>
<organism evidence="2 3">
    <name type="scientific">Fusarium coffeatum</name>
    <dbReference type="NCBI Taxonomy" id="231269"/>
    <lineage>
        <taxon>Eukaryota</taxon>
        <taxon>Fungi</taxon>
        <taxon>Dikarya</taxon>
        <taxon>Ascomycota</taxon>
        <taxon>Pezizomycotina</taxon>
        <taxon>Sordariomycetes</taxon>
        <taxon>Hypocreomycetidae</taxon>
        <taxon>Hypocreales</taxon>
        <taxon>Nectriaceae</taxon>
        <taxon>Fusarium</taxon>
        <taxon>Fusarium incarnatum-equiseti species complex</taxon>
    </lineage>
</organism>
<evidence type="ECO:0000256" key="1">
    <source>
        <dbReference type="SAM" id="MobiDB-lite"/>
    </source>
</evidence>
<comment type="caution">
    <text evidence="2">The sequence shown here is derived from an EMBL/GenBank/DDBJ whole genome shotgun (WGS) entry which is preliminary data.</text>
</comment>
<evidence type="ECO:0000313" key="2">
    <source>
        <dbReference type="EMBL" id="RBR18883.1"/>
    </source>
</evidence>
<keyword evidence="3" id="KW-1185">Reference proteome</keyword>
<dbReference type="Gene3D" id="3.30.710.10">
    <property type="entry name" value="Potassium Channel Kv1.1, Chain A"/>
    <property type="match status" value="1"/>
</dbReference>
<dbReference type="RefSeq" id="XP_031015952.1">
    <property type="nucleotide sequence ID" value="XM_031159950.1"/>
</dbReference>
<sequence>MPRKKDKKMVEHASNSEQDYKQQGFSETPLSNKPSTCVFDPNGDTCIVLCTDIAQNFEWWADEICVIEDAPADEIQIDLDKVTFTNLSIEEPSVPDYQDDETDSGHREAGTSSDSTNLPGEDSHDQEICAPRPEKTEVCMLVSGKHLELASPIFKTMITGPFAEGQADPSGIRNITASDWDPEAFKIILTIIHGYHRDVPRLVSLEMLVKVAMIVDYYQCLESVEVYTDMWLEGLRSDFPKVYGRDCILFLFTSWALSKQADVLEEINVARQSSLAEAFSAMYELLDRLQEEDECSFECSSLLLGVLTKELKRRGILHPRLDPPFERFSIEGFKNMIDALRRPQWYGTNCYRYGCCIQNKLSEPFEKMESNLPTFSLQDFQVVKRPARV</sequence>
<gene>
    <name evidence="2" type="ORF">FIESC28_05805</name>
</gene>
<name>A0A366RP50_9HYPO</name>
<dbReference type="EMBL" id="QKXC01000119">
    <property type="protein sequence ID" value="RBR18883.1"/>
    <property type="molecule type" value="Genomic_DNA"/>
</dbReference>
<dbReference type="AlphaFoldDB" id="A0A366RP50"/>
<accession>A0A366RP50</accession>
<dbReference type="InterPro" id="IPR011333">
    <property type="entry name" value="SKP1/BTB/POZ_sf"/>
</dbReference>